<keyword evidence="2" id="KW-1185">Reference proteome</keyword>
<dbReference type="Pfam" id="PF06267">
    <property type="entry name" value="DUF1028"/>
    <property type="match status" value="1"/>
</dbReference>
<dbReference type="RefSeq" id="WP_247026165.1">
    <property type="nucleotide sequence ID" value="NZ_JALKCH010000002.1"/>
</dbReference>
<dbReference type="SUPFAM" id="SSF56235">
    <property type="entry name" value="N-terminal nucleophile aminohydrolases (Ntn hydrolases)"/>
    <property type="match status" value="1"/>
</dbReference>
<dbReference type="InterPro" id="IPR010430">
    <property type="entry name" value="DUF1028"/>
</dbReference>
<name>A0ABT0D6Y5_9HYPH</name>
<comment type="caution">
    <text evidence="1">The sequence shown here is derived from an EMBL/GenBank/DDBJ whole genome shotgun (WGS) entry which is preliminary data.</text>
</comment>
<evidence type="ECO:0000313" key="2">
    <source>
        <dbReference type="Proteomes" id="UP001203284"/>
    </source>
</evidence>
<dbReference type="PANTHER" id="PTHR39328:SF1">
    <property type="entry name" value="BLL2871 PROTEIN"/>
    <property type="match status" value="1"/>
</dbReference>
<dbReference type="InterPro" id="IPR029055">
    <property type="entry name" value="Ntn_hydrolases_N"/>
</dbReference>
<organism evidence="1 2">
    <name type="scientific">Ancylobacter crimeensis</name>
    <dbReference type="NCBI Taxonomy" id="2579147"/>
    <lineage>
        <taxon>Bacteria</taxon>
        <taxon>Pseudomonadati</taxon>
        <taxon>Pseudomonadota</taxon>
        <taxon>Alphaproteobacteria</taxon>
        <taxon>Hyphomicrobiales</taxon>
        <taxon>Xanthobacteraceae</taxon>
        <taxon>Ancylobacter</taxon>
    </lineage>
</organism>
<accession>A0ABT0D6Y5</accession>
<dbReference type="PANTHER" id="PTHR39328">
    <property type="entry name" value="BLL2871 PROTEIN"/>
    <property type="match status" value="1"/>
</dbReference>
<sequence>MTFTLVARCRDTGMLGLAVSSSSPAVASRCIHARAGIGAFATQNFTDPTLGRRGLDLMEKGATAAQSIDIVSATASDAPFRQLAAIGPHASPAAFTGASCLAQTAEHFGSDCVAVGNLLASTGVPAAMVAAFEATGGHLAARLVAGLAAGLAAGGETEMVRSAGIVVVADLPWPVVDLRVDWHEADPIAELGRHWAVWEPRLPLYLARALRPAEAPASDTV</sequence>
<dbReference type="Gene3D" id="3.60.20.10">
    <property type="entry name" value="Glutamine Phosphoribosylpyrophosphate, subunit 1, domain 1"/>
    <property type="match status" value="1"/>
</dbReference>
<proteinExistence type="predicted"/>
<reference evidence="1 2" key="1">
    <citation type="submission" date="2022-04" db="EMBL/GenBank/DDBJ databases">
        <authorList>
            <person name="Grouzdev D.S."/>
            <person name="Pantiukh K.S."/>
            <person name="Krutkina M.S."/>
        </authorList>
    </citation>
    <scope>NUCLEOTIDE SEQUENCE [LARGE SCALE GENOMIC DNA]</scope>
    <source>
        <strain evidence="1 2">6x-1</strain>
    </source>
</reference>
<evidence type="ECO:0000313" key="1">
    <source>
        <dbReference type="EMBL" id="MCK0195714.1"/>
    </source>
</evidence>
<protein>
    <submittedName>
        <fullName evidence="1">DUF1028 domain-containing protein</fullName>
    </submittedName>
</protein>
<gene>
    <name evidence="1" type="ORF">MWN34_02190</name>
</gene>
<dbReference type="EMBL" id="JALKCH010000002">
    <property type="protein sequence ID" value="MCK0195714.1"/>
    <property type="molecule type" value="Genomic_DNA"/>
</dbReference>
<dbReference type="Proteomes" id="UP001203284">
    <property type="component" value="Unassembled WGS sequence"/>
</dbReference>